<evidence type="ECO:0000313" key="7">
    <source>
        <dbReference type="Proteomes" id="UP000319213"/>
    </source>
</evidence>
<organism evidence="6 7">
    <name type="scientific">Thermopolyspora flexuosa</name>
    <dbReference type="NCBI Taxonomy" id="103836"/>
    <lineage>
        <taxon>Bacteria</taxon>
        <taxon>Bacillati</taxon>
        <taxon>Actinomycetota</taxon>
        <taxon>Actinomycetes</taxon>
        <taxon>Streptosporangiales</taxon>
        <taxon>Streptosporangiaceae</taxon>
        <taxon>Thermopolyspora</taxon>
    </lineage>
</organism>
<dbReference type="SUPFAM" id="SSF55781">
    <property type="entry name" value="GAF domain-like"/>
    <property type="match status" value="1"/>
</dbReference>
<dbReference type="PROSITE" id="PS51078">
    <property type="entry name" value="ICLR_ED"/>
    <property type="match status" value="1"/>
</dbReference>
<proteinExistence type="predicted"/>
<dbReference type="OrthoDB" id="60629at2"/>
<comment type="caution">
    <text evidence="6">The sequence shown here is derived from an EMBL/GenBank/DDBJ whole genome shotgun (WGS) entry which is preliminary data.</text>
</comment>
<dbReference type="InterPro" id="IPR005471">
    <property type="entry name" value="Tscrpt_reg_IclR_N"/>
</dbReference>
<evidence type="ECO:0000256" key="1">
    <source>
        <dbReference type="ARBA" id="ARBA00023015"/>
    </source>
</evidence>
<dbReference type="InterPro" id="IPR029016">
    <property type="entry name" value="GAF-like_dom_sf"/>
</dbReference>
<dbReference type="InterPro" id="IPR036390">
    <property type="entry name" value="WH_DNA-bd_sf"/>
</dbReference>
<dbReference type="Gene3D" id="3.30.450.40">
    <property type="match status" value="1"/>
</dbReference>
<feature type="domain" description="HTH iclR-type" evidence="4">
    <location>
        <begin position="9"/>
        <end position="70"/>
    </location>
</feature>
<evidence type="ECO:0000313" key="6">
    <source>
        <dbReference type="EMBL" id="TQM74335.1"/>
    </source>
</evidence>
<keyword evidence="3" id="KW-0804">Transcription</keyword>
<evidence type="ECO:0000256" key="2">
    <source>
        <dbReference type="ARBA" id="ARBA00023125"/>
    </source>
</evidence>
<dbReference type="PROSITE" id="PS51077">
    <property type="entry name" value="HTH_ICLR"/>
    <property type="match status" value="1"/>
</dbReference>
<evidence type="ECO:0000259" key="4">
    <source>
        <dbReference type="PROSITE" id="PS51077"/>
    </source>
</evidence>
<reference evidence="6 7" key="1">
    <citation type="submission" date="2019-06" db="EMBL/GenBank/DDBJ databases">
        <title>Sequencing the genomes of 1000 actinobacteria strains.</title>
        <authorList>
            <person name="Klenk H.-P."/>
        </authorList>
    </citation>
    <scope>NUCLEOTIDE SEQUENCE [LARGE SCALE GENOMIC DNA]</scope>
    <source>
        <strain evidence="6 7">DSM 43186</strain>
    </source>
</reference>
<feature type="domain" description="IclR-ED" evidence="5">
    <location>
        <begin position="71"/>
        <end position="250"/>
    </location>
</feature>
<evidence type="ECO:0000259" key="5">
    <source>
        <dbReference type="PROSITE" id="PS51078"/>
    </source>
</evidence>
<dbReference type="GO" id="GO:0003700">
    <property type="term" value="F:DNA-binding transcription factor activity"/>
    <property type="evidence" value="ECO:0007669"/>
    <property type="project" value="TreeGrafter"/>
</dbReference>
<dbReference type="Gene3D" id="1.10.10.10">
    <property type="entry name" value="Winged helix-like DNA-binding domain superfamily/Winged helix DNA-binding domain"/>
    <property type="match status" value="1"/>
</dbReference>
<dbReference type="InterPro" id="IPR014757">
    <property type="entry name" value="Tscrpt_reg_IclR_C"/>
</dbReference>
<name>A0A543IUT9_9ACTN</name>
<dbReference type="Pfam" id="PF01614">
    <property type="entry name" value="IclR_C"/>
    <property type="match status" value="1"/>
</dbReference>
<dbReference type="SUPFAM" id="SSF46785">
    <property type="entry name" value="Winged helix' DNA-binding domain"/>
    <property type="match status" value="1"/>
</dbReference>
<keyword evidence="7" id="KW-1185">Reference proteome</keyword>
<dbReference type="InterPro" id="IPR036388">
    <property type="entry name" value="WH-like_DNA-bd_sf"/>
</dbReference>
<dbReference type="SMART" id="SM00346">
    <property type="entry name" value="HTH_ICLR"/>
    <property type="match status" value="1"/>
</dbReference>
<dbReference type="Pfam" id="PF09339">
    <property type="entry name" value="HTH_IclR"/>
    <property type="match status" value="1"/>
</dbReference>
<dbReference type="RefSeq" id="WP_142258526.1">
    <property type="nucleotide sequence ID" value="NZ_BMPV01000006.1"/>
</dbReference>
<sequence>MTTPGQTPPTVTGKVMRILEAFAPGDVRLTLTEICRRADLPLATGHRLIAELVAGGFLERLPDASYRVGTRLWQIGIQAARPRELRELALPYMLDLYAETRENIQLAVLRGDRAMYLERLRGPKSVPVLTRVASELPLHATAVGKVLLAFSPPELTERVIAQGLTKHAPNTITDPERLRADLAEVRRTGLAYTVEEMSIGTCSVAAPVYGQGEEVVAALSVVAWRHSADVKRFGPAVRSAARALSKDLAAKDPAAR</sequence>
<protein>
    <submittedName>
        <fullName evidence="6">IclR family transcriptional regulator</fullName>
    </submittedName>
</protein>
<dbReference type="AlphaFoldDB" id="A0A543IUT9"/>
<dbReference type="InterPro" id="IPR050707">
    <property type="entry name" value="HTH_MetabolicPath_Reg"/>
</dbReference>
<accession>A0A543IUT9</accession>
<gene>
    <name evidence="6" type="ORF">FHX40_1005</name>
</gene>
<evidence type="ECO:0000256" key="3">
    <source>
        <dbReference type="ARBA" id="ARBA00023163"/>
    </source>
</evidence>
<keyword evidence="1" id="KW-0805">Transcription regulation</keyword>
<dbReference type="GO" id="GO:0045892">
    <property type="term" value="P:negative regulation of DNA-templated transcription"/>
    <property type="evidence" value="ECO:0007669"/>
    <property type="project" value="TreeGrafter"/>
</dbReference>
<dbReference type="GO" id="GO:0003677">
    <property type="term" value="F:DNA binding"/>
    <property type="evidence" value="ECO:0007669"/>
    <property type="project" value="UniProtKB-KW"/>
</dbReference>
<keyword evidence="2" id="KW-0238">DNA-binding</keyword>
<dbReference type="PANTHER" id="PTHR30136">
    <property type="entry name" value="HELIX-TURN-HELIX TRANSCRIPTIONAL REGULATOR, ICLR FAMILY"/>
    <property type="match status" value="1"/>
</dbReference>
<dbReference type="PANTHER" id="PTHR30136:SF24">
    <property type="entry name" value="HTH-TYPE TRANSCRIPTIONAL REPRESSOR ALLR"/>
    <property type="match status" value="1"/>
</dbReference>
<dbReference type="EMBL" id="VFPQ01000001">
    <property type="protein sequence ID" value="TQM74335.1"/>
    <property type="molecule type" value="Genomic_DNA"/>
</dbReference>
<dbReference type="Proteomes" id="UP000319213">
    <property type="component" value="Unassembled WGS sequence"/>
</dbReference>